<feature type="compositionally biased region" description="Low complexity" evidence="3">
    <location>
        <begin position="23"/>
        <end position="36"/>
    </location>
</feature>
<accession>A0ABQ0CLZ9</accession>
<feature type="region of interest" description="Disordered" evidence="3">
    <location>
        <begin position="23"/>
        <end position="71"/>
    </location>
</feature>
<evidence type="ECO:0000313" key="6">
    <source>
        <dbReference type="EMBL" id="GAB0134474.1"/>
    </source>
</evidence>
<organism evidence="6 7">
    <name type="scientific">Epichloe bromicola</name>
    <dbReference type="NCBI Taxonomy" id="79588"/>
    <lineage>
        <taxon>Eukaryota</taxon>
        <taxon>Fungi</taxon>
        <taxon>Dikarya</taxon>
        <taxon>Ascomycota</taxon>
        <taxon>Pezizomycotina</taxon>
        <taxon>Sordariomycetes</taxon>
        <taxon>Hypocreomycetidae</taxon>
        <taxon>Hypocreales</taxon>
        <taxon>Clavicipitaceae</taxon>
        <taxon>Epichloe</taxon>
    </lineage>
</organism>
<sequence>MYPRCLSRALVFATFVTLSLTAPTGSSSGSGSITTGCREQDKRSGCLSNPQTASSPTPARNDSSEDPAEDSDVESLDDIFLNWAAIKPSHDVVYHDCLKEFQCARLLVPLDWRNKSDPRTTAIAIMTLPAKVAANDTRFAGSVLINPGGPGESGVEFARNDAKNFQKMIDVPGRRYYEIVGFDPRGTGSTTPASNCFPDARQRDMWQVELRGAGGDSGIGHGFPSEGPMAYALAMNKAFNQQCLASEVKFGRAMSFSSTANVARDMVEMIDKINLLREKEYPNGYVGEKTTPRLQYLGFSYGTHLGTTFMSMFPGRVGRMVLDGVVDADDYANGPGGLQNTAETDEIFDEFWEGCFKAGPDVCPLANSTEFTNAKRAQKDFWSWVENLDTSPRIIRGNVNNSIIITGNDVRKTIGLVSYSPKKYFPILARSLYAAMSGNDTVLKELGSGSTYTPTSDDVCRTKAKLGESANYTEHSYLEMPSSRAESHHAVSCSDGEDIVGKSVSWWLDYARTQEKTSKVFGRAWALDRLKCSHWPFKSNWRFSGPFTSPEHDGRVMPGVPAAPILFLSSRLDPITPLRAARKMAQQYPGSGVVVQDSIGHTALGSACSKCTTSLVASYFESGAVTGKEVSCPVDCEIWDRSCHRSRFSDTGEEGGTEPARLWLSHHPWLLRIPRYRLNQS</sequence>
<keyword evidence="2" id="KW-0378">Hydrolase</keyword>
<dbReference type="Gene3D" id="3.40.50.1820">
    <property type="entry name" value="alpha/beta hydrolase"/>
    <property type="match status" value="1"/>
</dbReference>
<dbReference type="PANTHER" id="PTHR43248:SF25">
    <property type="entry name" value="AB HYDROLASE-1 DOMAIN-CONTAINING PROTEIN-RELATED"/>
    <property type="match status" value="1"/>
</dbReference>
<evidence type="ECO:0000256" key="1">
    <source>
        <dbReference type="ARBA" id="ARBA00010088"/>
    </source>
</evidence>
<evidence type="ECO:0000259" key="5">
    <source>
        <dbReference type="Pfam" id="PF08386"/>
    </source>
</evidence>
<keyword evidence="7" id="KW-1185">Reference proteome</keyword>
<dbReference type="InterPro" id="IPR029058">
    <property type="entry name" value="AB_hydrolase_fold"/>
</dbReference>
<evidence type="ECO:0000256" key="3">
    <source>
        <dbReference type="SAM" id="MobiDB-lite"/>
    </source>
</evidence>
<proteinExistence type="inferred from homology"/>
<dbReference type="InterPro" id="IPR013595">
    <property type="entry name" value="Pept_S33_TAP-like_C"/>
</dbReference>
<feature type="domain" description="Peptidase S33 tripeptidyl aminopeptidase-like C-terminal" evidence="5">
    <location>
        <begin position="519"/>
        <end position="632"/>
    </location>
</feature>
<name>A0ABQ0CLZ9_9HYPO</name>
<dbReference type="PANTHER" id="PTHR43248">
    <property type="entry name" value="2-SUCCINYL-6-HYDROXY-2,4-CYCLOHEXADIENE-1-CARBOXYLATE SYNTHASE"/>
    <property type="match status" value="1"/>
</dbReference>
<protein>
    <recommendedName>
        <fullName evidence="5">Peptidase S33 tripeptidyl aminopeptidase-like C-terminal domain-containing protein</fullName>
    </recommendedName>
</protein>
<feature type="chain" id="PRO_5045791556" description="Peptidase S33 tripeptidyl aminopeptidase-like C-terminal domain-containing protein" evidence="4">
    <location>
        <begin position="22"/>
        <end position="681"/>
    </location>
</feature>
<reference evidence="7" key="1">
    <citation type="submission" date="2024-06" db="EMBL/GenBank/DDBJ databases">
        <title>Draft Genome Sequences of Epichloe bromicola Strains Isolated from Elymus ciliaris.</title>
        <authorList>
            <consortium name="Epichloe bromicola genome sequencing consortium"/>
            <person name="Miura A."/>
            <person name="Imano S."/>
            <person name="Ashida A."/>
            <person name="Sato I."/>
            <person name="Chiba S."/>
            <person name="Tanaka A."/>
            <person name="Camagna M."/>
            <person name="Takemoto D."/>
        </authorList>
    </citation>
    <scope>NUCLEOTIDE SEQUENCE [LARGE SCALE GENOMIC DNA]</scope>
    <source>
        <strain evidence="7">DP</strain>
    </source>
</reference>
<dbReference type="SUPFAM" id="SSF53474">
    <property type="entry name" value="alpha/beta-Hydrolases"/>
    <property type="match status" value="1"/>
</dbReference>
<evidence type="ECO:0000256" key="2">
    <source>
        <dbReference type="ARBA" id="ARBA00022801"/>
    </source>
</evidence>
<evidence type="ECO:0000256" key="4">
    <source>
        <dbReference type="SAM" id="SignalP"/>
    </source>
</evidence>
<dbReference type="InterPro" id="IPR051601">
    <property type="entry name" value="Serine_prot/Carboxylest_S33"/>
</dbReference>
<comment type="similarity">
    <text evidence="1">Belongs to the peptidase S33 family.</text>
</comment>
<feature type="compositionally biased region" description="Polar residues" evidence="3">
    <location>
        <begin position="46"/>
        <end position="61"/>
    </location>
</feature>
<dbReference type="EMBL" id="BAAFGZ010000081">
    <property type="protein sequence ID" value="GAB0134474.1"/>
    <property type="molecule type" value="Genomic_DNA"/>
</dbReference>
<dbReference type="Pfam" id="PF08386">
    <property type="entry name" value="Abhydrolase_4"/>
    <property type="match status" value="1"/>
</dbReference>
<dbReference type="Proteomes" id="UP001562357">
    <property type="component" value="Unassembled WGS sequence"/>
</dbReference>
<comment type="caution">
    <text evidence="6">The sequence shown here is derived from an EMBL/GenBank/DDBJ whole genome shotgun (WGS) entry which is preliminary data.</text>
</comment>
<feature type="signal peptide" evidence="4">
    <location>
        <begin position="1"/>
        <end position="21"/>
    </location>
</feature>
<evidence type="ECO:0000313" key="7">
    <source>
        <dbReference type="Proteomes" id="UP001562357"/>
    </source>
</evidence>
<gene>
    <name evidence="6" type="primary">g2844</name>
    <name evidence="6" type="ORF">EsDP_00002844</name>
</gene>
<keyword evidence="4" id="KW-0732">Signal</keyword>